<comment type="caution">
    <text evidence="1">The sequence shown here is derived from an EMBL/GenBank/DDBJ whole genome shotgun (WGS) entry which is preliminary data.</text>
</comment>
<dbReference type="AlphaFoldDB" id="A0A5B7H2K4"/>
<protein>
    <submittedName>
        <fullName evidence="1">Uncharacterized protein</fullName>
    </submittedName>
</protein>
<gene>
    <name evidence="1" type="ORF">E2C01_057496</name>
</gene>
<dbReference type="Proteomes" id="UP000324222">
    <property type="component" value="Unassembled WGS sequence"/>
</dbReference>
<reference evidence="1 2" key="1">
    <citation type="submission" date="2019-05" db="EMBL/GenBank/DDBJ databases">
        <title>Another draft genome of Portunus trituberculatus and its Hox gene families provides insights of decapod evolution.</title>
        <authorList>
            <person name="Jeong J.-H."/>
            <person name="Song I."/>
            <person name="Kim S."/>
            <person name="Choi T."/>
            <person name="Kim D."/>
            <person name="Ryu S."/>
            <person name="Kim W."/>
        </authorList>
    </citation>
    <scope>NUCLEOTIDE SEQUENCE [LARGE SCALE GENOMIC DNA]</scope>
    <source>
        <tissue evidence="1">Muscle</tissue>
    </source>
</reference>
<keyword evidence="2" id="KW-1185">Reference proteome</keyword>
<evidence type="ECO:0000313" key="1">
    <source>
        <dbReference type="EMBL" id="MPC63398.1"/>
    </source>
</evidence>
<sequence length="78" mass="8639">MSSLSARYSWISIACGVEDPANDPPGFVCCLRDVLLESSIITHLDTKTLDRMAWYDLLMSPCVEFGGVFYFSVGSKPQ</sequence>
<proteinExistence type="predicted"/>
<dbReference type="EMBL" id="VSRR010020749">
    <property type="protein sequence ID" value="MPC63398.1"/>
    <property type="molecule type" value="Genomic_DNA"/>
</dbReference>
<accession>A0A5B7H2K4</accession>
<organism evidence="1 2">
    <name type="scientific">Portunus trituberculatus</name>
    <name type="common">Swimming crab</name>
    <name type="synonym">Neptunus trituberculatus</name>
    <dbReference type="NCBI Taxonomy" id="210409"/>
    <lineage>
        <taxon>Eukaryota</taxon>
        <taxon>Metazoa</taxon>
        <taxon>Ecdysozoa</taxon>
        <taxon>Arthropoda</taxon>
        <taxon>Crustacea</taxon>
        <taxon>Multicrustacea</taxon>
        <taxon>Malacostraca</taxon>
        <taxon>Eumalacostraca</taxon>
        <taxon>Eucarida</taxon>
        <taxon>Decapoda</taxon>
        <taxon>Pleocyemata</taxon>
        <taxon>Brachyura</taxon>
        <taxon>Eubrachyura</taxon>
        <taxon>Portunoidea</taxon>
        <taxon>Portunidae</taxon>
        <taxon>Portuninae</taxon>
        <taxon>Portunus</taxon>
    </lineage>
</organism>
<name>A0A5B7H2K4_PORTR</name>
<evidence type="ECO:0000313" key="2">
    <source>
        <dbReference type="Proteomes" id="UP000324222"/>
    </source>
</evidence>